<proteinExistence type="predicted"/>
<comment type="caution">
    <text evidence="2">The sequence shown here is derived from an EMBL/GenBank/DDBJ whole genome shotgun (WGS) entry which is preliminary data.</text>
</comment>
<accession>A0A8X6UFJ2</accession>
<evidence type="ECO:0000313" key="3">
    <source>
        <dbReference type="Proteomes" id="UP000887013"/>
    </source>
</evidence>
<dbReference type="EMBL" id="BMAW01077216">
    <property type="protein sequence ID" value="GFU05177.1"/>
    <property type="molecule type" value="Genomic_DNA"/>
</dbReference>
<sequence length="119" mass="13706">MFSEAEVNDINYYFSLSLHFSDELKRVLFLSSTTRCMRNSTFPRPGNGPLRTRGASRQPLEHVTRDKRPWRLWLGEESLFSVHPGLRGKGEETVSGDKFSNSFLLLFLGTKCLVSTREY</sequence>
<evidence type="ECO:0000256" key="1">
    <source>
        <dbReference type="SAM" id="MobiDB-lite"/>
    </source>
</evidence>
<dbReference type="AlphaFoldDB" id="A0A8X6UFJ2"/>
<evidence type="ECO:0000313" key="2">
    <source>
        <dbReference type="EMBL" id="GFU05177.1"/>
    </source>
</evidence>
<organism evidence="2 3">
    <name type="scientific">Nephila pilipes</name>
    <name type="common">Giant wood spider</name>
    <name type="synonym">Nephila maculata</name>
    <dbReference type="NCBI Taxonomy" id="299642"/>
    <lineage>
        <taxon>Eukaryota</taxon>
        <taxon>Metazoa</taxon>
        <taxon>Ecdysozoa</taxon>
        <taxon>Arthropoda</taxon>
        <taxon>Chelicerata</taxon>
        <taxon>Arachnida</taxon>
        <taxon>Araneae</taxon>
        <taxon>Araneomorphae</taxon>
        <taxon>Entelegynae</taxon>
        <taxon>Araneoidea</taxon>
        <taxon>Nephilidae</taxon>
        <taxon>Nephila</taxon>
    </lineage>
</organism>
<dbReference type="Proteomes" id="UP000887013">
    <property type="component" value="Unassembled WGS sequence"/>
</dbReference>
<reference evidence="2" key="1">
    <citation type="submission" date="2020-08" db="EMBL/GenBank/DDBJ databases">
        <title>Multicomponent nature underlies the extraordinary mechanical properties of spider dragline silk.</title>
        <authorList>
            <person name="Kono N."/>
            <person name="Nakamura H."/>
            <person name="Mori M."/>
            <person name="Yoshida Y."/>
            <person name="Ohtoshi R."/>
            <person name="Malay A.D."/>
            <person name="Moran D.A.P."/>
            <person name="Tomita M."/>
            <person name="Numata K."/>
            <person name="Arakawa K."/>
        </authorList>
    </citation>
    <scope>NUCLEOTIDE SEQUENCE</scope>
</reference>
<feature type="region of interest" description="Disordered" evidence="1">
    <location>
        <begin position="40"/>
        <end position="59"/>
    </location>
</feature>
<name>A0A8X6UFJ2_NEPPI</name>
<keyword evidence="3" id="KW-1185">Reference proteome</keyword>
<protein>
    <submittedName>
        <fullName evidence="2">Uncharacterized protein</fullName>
    </submittedName>
</protein>
<gene>
    <name evidence="2" type="ORF">NPIL_119801</name>
</gene>